<feature type="compositionally biased region" description="Low complexity" evidence="1">
    <location>
        <begin position="41"/>
        <end position="55"/>
    </location>
</feature>
<feature type="compositionally biased region" description="Basic and acidic residues" evidence="1">
    <location>
        <begin position="25"/>
        <end position="34"/>
    </location>
</feature>
<accession>A0ABN6PGP7</accession>
<name>A0ABN6PGP7_9BURK</name>
<protein>
    <submittedName>
        <fullName evidence="2">Uncharacterized protein</fullName>
    </submittedName>
</protein>
<keyword evidence="3" id="KW-1185">Reference proteome</keyword>
<organism evidence="2 3">
    <name type="scientific">Sphaerotilus microaerophilus</name>
    <dbReference type="NCBI Taxonomy" id="2914710"/>
    <lineage>
        <taxon>Bacteria</taxon>
        <taxon>Pseudomonadati</taxon>
        <taxon>Pseudomonadota</taxon>
        <taxon>Betaproteobacteria</taxon>
        <taxon>Burkholderiales</taxon>
        <taxon>Sphaerotilaceae</taxon>
        <taxon>Sphaerotilus</taxon>
    </lineage>
</organism>
<gene>
    <name evidence="2" type="ORF">CATMQ487_05080</name>
</gene>
<proteinExistence type="predicted"/>
<reference evidence="2" key="1">
    <citation type="submission" date="2022-04" db="EMBL/GenBank/DDBJ databases">
        <title>Whole genome sequence of Sphaerotilus sp. FB-5.</title>
        <authorList>
            <person name="Takeda M."/>
            <person name="Narihara S."/>
            <person name="Akimoto M."/>
            <person name="Akimoto R."/>
            <person name="Nishiyashiki S."/>
            <person name="Murakami T."/>
        </authorList>
    </citation>
    <scope>NUCLEOTIDE SEQUENCE</scope>
    <source>
        <strain evidence="2">FB-5</strain>
    </source>
</reference>
<feature type="compositionally biased region" description="Basic and acidic residues" evidence="1">
    <location>
        <begin position="65"/>
        <end position="76"/>
    </location>
</feature>
<dbReference type="RefSeq" id="WP_251971819.1">
    <property type="nucleotide sequence ID" value="NZ_AP025730.1"/>
</dbReference>
<evidence type="ECO:0000313" key="3">
    <source>
        <dbReference type="Proteomes" id="UP001057498"/>
    </source>
</evidence>
<sequence length="76" mass="8439">MNTPVSVDDRLAGSPPRPPQSMGKRPPETVRDDQAPFNERQQPAAELQELEQSALNSPGRLAGWRFDRDEANQRGA</sequence>
<evidence type="ECO:0000256" key="1">
    <source>
        <dbReference type="SAM" id="MobiDB-lite"/>
    </source>
</evidence>
<dbReference type="Proteomes" id="UP001057498">
    <property type="component" value="Chromosome"/>
</dbReference>
<evidence type="ECO:0000313" key="2">
    <source>
        <dbReference type="EMBL" id="BDI03538.1"/>
    </source>
</evidence>
<feature type="region of interest" description="Disordered" evidence="1">
    <location>
        <begin position="1"/>
        <end position="76"/>
    </location>
</feature>
<dbReference type="EMBL" id="AP025730">
    <property type="protein sequence ID" value="BDI03538.1"/>
    <property type="molecule type" value="Genomic_DNA"/>
</dbReference>